<dbReference type="InterPro" id="IPR036388">
    <property type="entry name" value="WH-like_DNA-bd_sf"/>
</dbReference>
<dbReference type="PROSITE" id="PS50110">
    <property type="entry name" value="RESPONSE_REGULATORY"/>
    <property type="match status" value="1"/>
</dbReference>
<dbReference type="GO" id="GO:0005829">
    <property type="term" value="C:cytosol"/>
    <property type="evidence" value="ECO:0007669"/>
    <property type="project" value="TreeGrafter"/>
</dbReference>
<dbReference type="Pfam" id="PF00072">
    <property type="entry name" value="Response_reg"/>
    <property type="match status" value="1"/>
</dbReference>
<gene>
    <name evidence="10" type="ORF">GAB14E_1035</name>
</gene>
<evidence type="ECO:0000259" key="9">
    <source>
        <dbReference type="PROSITE" id="PS51755"/>
    </source>
</evidence>
<protein>
    <submittedName>
        <fullName evidence="10">Two component transcriptional regulator, winged helix family</fullName>
    </submittedName>
</protein>
<keyword evidence="5" id="KW-0804">Transcription</keyword>
<dbReference type="OrthoDB" id="9802426at2"/>
<dbReference type="SMART" id="SM00862">
    <property type="entry name" value="Trans_reg_C"/>
    <property type="match status" value="1"/>
</dbReference>
<name>A0A099L3K4_COLPS</name>
<evidence type="ECO:0000256" key="2">
    <source>
        <dbReference type="ARBA" id="ARBA00023012"/>
    </source>
</evidence>
<dbReference type="Gene3D" id="6.10.250.690">
    <property type="match status" value="1"/>
</dbReference>
<dbReference type="SMART" id="SM00448">
    <property type="entry name" value="REC"/>
    <property type="match status" value="1"/>
</dbReference>
<keyword evidence="1 6" id="KW-0597">Phosphoprotein</keyword>
<keyword evidence="4 7" id="KW-0238">DNA-binding</keyword>
<dbReference type="EMBL" id="JQEC01000002">
    <property type="protein sequence ID" value="KGJ97446.1"/>
    <property type="molecule type" value="Genomic_DNA"/>
</dbReference>
<dbReference type="Pfam" id="PF00486">
    <property type="entry name" value="Trans_reg_C"/>
    <property type="match status" value="1"/>
</dbReference>
<evidence type="ECO:0000313" key="11">
    <source>
        <dbReference type="Proteomes" id="UP000029868"/>
    </source>
</evidence>
<dbReference type="SUPFAM" id="SSF52172">
    <property type="entry name" value="CheY-like"/>
    <property type="match status" value="1"/>
</dbReference>
<keyword evidence="3" id="KW-0805">Transcription regulation</keyword>
<evidence type="ECO:0000256" key="3">
    <source>
        <dbReference type="ARBA" id="ARBA00023015"/>
    </source>
</evidence>
<evidence type="ECO:0000259" key="8">
    <source>
        <dbReference type="PROSITE" id="PS50110"/>
    </source>
</evidence>
<feature type="DNA-binding region" description="OmpR/PhoB-type" evidence="7">
    <location>
        <begin position="122"/>
        <end position="221"/>
    </location>
</feature>
<accession>A0A099L3K4</accession>
<keyword evidence="2" id="KW-0902">Two-component regulatory system</keyword>
<evidence type="ECO:0000313" key="10">
    <source>
        <dbReference type="EMBL" id="KGJ97446.1"/>
    </source>
</evidence>
<dbReference type="InterPro" id="IPR001867">
    <property type="entry name" value="OmpR/PhoB-type_DNA-bd"/>
</dbReference>
<evidence type="ECO:0000256" key="4">
    <source>
        <dbReference type="ARBA" id="ARBA00023125"/>
    </source>
</evidence>
<dbReference type="PROSITE" id="PS51755">
    <property type="entry name" value="OMPR_PHOB"/>
    <property type="match status" value="1"/>
</dbReference>
<dbReference type="FunFam" id="3.40.50.2300:FF:000001">
    <property type="entry name" value="DNA-binding response regulator PhoB"/>
    <property type="match status" value="1"/>
</dbReference>
<evidence type="ECO:0000256" key="1">
    <source>
        <dbReference type="ARBA" id="ARBA00022553"/>
    </source>
</evidence>
<dbReference type="Gene3D" id="3.40.50.2300">
    <property type="match status" value="1"/>
</dbReference>
<dbReference type="GO" id="GO:0000156">
    <property type="term" value="F:phosphorelay response regulator activity"/>
    <property type="evidence" value="ECO:0007669"/>
    <property type="project" value="TreeGrafter"/>
</dbReference>
<reference evidence="10 11" key="1">
    <citation type="submission" date="2014-08" db="EMBL/GenBank/DDBJ databases">
        <title>Genomic and Phenotypic Diversity of Colwellia psychrerythraea strains from Disparate Marine Basins.</title>
        <authorList>
            <person name="Techtmann S.M."/>
            <person name="Stelling S.C."/>
            <person name="Utturkar S.M."/>
            <person name="Alshibli N."/>
            <person name="Harris A."/>
            <person name="Brown S.D."/>
            <person name="Hazen T.C."/>
        </authorList>
    </citation>
    <scope>NUCLEOTIDE SEQUENCE [LARGE SCALE GENOMIC DNA]</scope>
    <source>
        <strain evidence="10 11">GAB14E</strain>
    </source>
</reference>
<dbReference type="RefSeq" id="WP_033080330.1">
    <property type="nucleotide sequence ID" value="NZ_JQEC01000002.1"/>
</dbReference>
<dbReference type="GO" id="GO:0006355">
    <property type="term" value="P:regulation of DNA-templated transcription"/>
    <property type="evidence" value="ECO:0007669"/>
    <property type="project" value="InterPro"/>
</dbReference>
<dbReference type="PANTHER" id="PTHR48111">
    <property type="entry name" value="REGULATOR OF RPOS"/>
    <property type="match status" value="1"/>
</dbReference>
<evidence type="ECO:0000256" key="7">
    <source>
        <dbReference type="PROSITE-ProRule" id="PRU01091"/>
    </source>
</evidence>
<dbReference type="InterPro" id="IPR001789">
    <property type="entry name" value="Sig_transdc_resp-reg_receiver"/>
</dbReference>
<feature type="modified residue" description="4-aspartylphosphate" evidence="6">
    <location>
        <position position="52"/>
    </location>
</feature>
<dbReference type="Gene3D" id="1.10.10.10">
    <property type="entry name" value="Winged helix-like DNA-binding domain superfamily/Winged helix DNA-binding domain"/>
    <property type="match status" value="1"/>
</dbReference>
<dbReference type="PANTHER" id="PTHR48111:SF4">
    <property type="entry name" value="DNA-BINDING DUAL TRANSCRIPTIONAL REGULATOR OMPR"/>
    <property type="match status" value="1"/>
</dbReference>
<dbReference type="Proteomes" id="UP000029868">
    <property type="component" value="Unassembled WGS sequence"/>
</dbReference>
<dbReference type="GO" id="GO:0032993">
    <property type="term" value="C:protein-DNA complex"/>
    <property type="evidence" value="ECO:0007669"/>
    <property type="project" value="TreeGrafter"/>
</dbReference>
<dbReference type="GO" id="GO:0000976">
    <property type="term" value="F:transcription cis-regulatory region binding"/>
    <property type="evidence" value="ECO:0007669"/>
    <property type="project" value="TreeGrafter"/>
</dbReference>
<dbReference type="PATRIC" id="fig|28229.3.peg.189"/>
<feature type="domain" description="Response regulatory" evidence="8">
    <location>
        <begin position="3"/>
        <end position="116"/>
    </location>
</feature>
<dbReference type="InterPro" id="IPR011006">
    <property type="entry name" value="CheY-like_superfamily"/>
</dbReference>
<dbReference type="CDD" id="cd00383">
    <property type="entry name" value="trans_reg_C"/>
    <property type="match status" value="1"/>
</dbReference>
<organism evidence="10 11">
    <name type="scientific">Colwellia psychrerythraea</name>
    <name type="common">Vibrio psychroerythus</name>
    <dbReference type="NCBI Taxonomy" id="28229"/>
    <lineage>
        <taxon>Bacteria</taxon>
        <taxon>Pseudomonadati</taxon>
        <taxon>Pseudomonadota</taxon>
        <taxon>Gammaproteobacteria</taxon>
        <taxon>Alteromonadales</taxon>
        <taxon>Colwelliaceae</taxon>
        <taxon>Colwellia</taxon>
    </lineage>
</organism>
<sequence>MIKVLVVEDEREIAAQVAKYITREGYKPIVLNSGEHVIDTVKQELPDIIVLDVMLPIKDGVTCCKEIREFSEIPIIMLTARKTENDRILGLQAGVDDYVCKPFSAKELMLRIQAILKRTGIENKQENSGLQLDKNGFFLKYNGQETKLTNLEFSLLNLLMQKPGRIYSREQIIELAYNNECNASDRAIDSHIKNIRKKVRSLAIEHNVIETTYGAGFRYVPIS</sequence>
<proteinExistence type="predicted"/>
<evidence type="ECO:0000256" key="5">
    <source>
        <dbReference type="ARBA" id="ARBA00023163"/>
    </source>
</evidence>
<feature type="domain" description="OmpR/PhoB-type" evidence="9">
    <location>
        <begin position="122"/>
        <end position="221"/>
    </location>
</feature>
<evidence type="ECO:0000256" key="6">
    <source>
        <dbReference type="PROSITE-ProRule" id="PRU00169"/>
    </source>
</evidence>
<dbReference type="AlphaFoldDB" id="A0A099L3K4"/>
<dbReference type="InterPro" id="IPR039420">
    <property type="entry name" value="WalR-like"/>
</dbReference>
<comment type="caution">
    <text evidence="10">The sequence shown here is derived from an EMBL/GenBank/DDBJ whole genome shotgun (WGS) entry which is preliminary data.</text>
</comment>